<evidence type="ECO:0000313" key="1">
    <source>
        <dbReference type="EMBL" id="KAG9219964.1"/>
    </source>
</evidence>
<protein>
    <submittedName>
        <fullName evidence="1">Uncharacterized protein</fullName>
    </submittedName>
</protein>
<reference evidence="1 2" key="1">
    <citation type="journal article" date="2021" name="Appl. Environ. Microbiol.">
        <title>Genetic linkage and physical mapping for an oyster mushroom Pleurotus cornucopiae and QTL analysis for the trait cap color.</title>
        <authorList>
            <person name="Zhang Y."/>
            <person name="Gao W."/>
            <person name="Sonnenberg A."/>
            <person name="Chen Q."/>
            <person name="Zhang J."/>
            <person name="Huang C."/>
        </authorList>
    </citation>
    <scope>NUCLEOTIDE SEQUENCE [LARGE SCALE GENOMIC DNA]</scope>
    <source>
        <strain evidence="1">CCMSSC00406</strain>
    </source>
</reference>
<comment type="caution">
    <text evidence="1">The sequence shown here is derived from an EMBL/GenBank/DDBJ whole genome shotgun (WGS) entry which is preliminary data.</text>
</comment>
<sequence length="1006" mass="108284">MSDNALPLPRPFFVGDEDAYTTDTDSDREPPTSATPFRTQHAVPQNVAAARPPRGRPMPQRRGSTGSQTASNTRAVNDQAQSPGESGAWSPSALYQDDPMATSPHSQILTVPAALNAPQGTQQQQPSASPTSSRAERPVSPGVLRGRPPPSAYPFPFQAYVGNPDPGMAIPGIPRRYSLEMNRDAGNRTSLDSDSWSNYTPAVTYNELGRPHAPFMAEGGNSPASGSGSANNSTTNLNASVAGSSSNSIYRQSAAAVLSASPPSPHQTYPPSQGGNGGGIPRTSSTHSFRAPFLSPASRPSSSLWSPPSYPQLPTFPHVPGGTPPSNGSDGIDGGSTPNLAQLAYPYPPARAPKKKVLPSTRLAAKLTKDDKPWMRQRDVRGSLSWWSTLFLILLGIIGAALICFIGVSNVNTLSDSQLCLVMDDSFGGGISDDNWIHENTASGLGVNAFSMSSDSDKNSFVRNGQLYLYPTLTSESDLGLSDNDVLNGANFTIPNCSEGSRQVEQKNGNRTTTVTVAGEGCAVSSNQALGKVINPVLSARLSTRGKKSLKYGKVEVRAKLPKGNWLWPSISLYPEQPTYGDGPLSGRIDLLSSRGNTPTQKEKVPLGFTSATSQSGLFFGPFKATRDSAGQTFTGSNLTPSFLAPLSARIFGYVTNKREPLDASFHTYGMEWTPQWVRFYLDGKVRRVLEVQIENGGKLGGVGGPKGKSIFDRGDFPKTARNGSAEVVVQNPWDGAAASAPFDQPFHLVIDLSAGGTSGWFPDNLGGKPWYDGSETAMRDFFNAKDQWYQTWPLNEDERSFRIPPFAARKDSILSCKFYIICIHPRLSSSRSMPYLPNLGRPQGMPPRMGVMNPTDPNMNLVVTLTVCPALQYRTGPRMTSRDGHWMICWDIGVTGTGHTAQRRCHIVQDPGVPHLTNWGVMTDAVTPREQTSKVAIPLKVMTLAQRQALEKIANNAPVRVPDGKWNCQDWCLEVLQQAVKQGLLSASEVKAATGEAWNVQAIHA</sequence>
<accession>A0ACB7IQC2</accession>
<dbReference type="Proteomes" id="UP000824881">
    <property type="component" value="Unassembled WGS sequence"/>
</dbReference>
<name>A0ACB7IQC2_PLECO</name>
<gene>
    <name evidence="1" type="ORF">CCMSSC00406_0006877</name>
</gene>
<evidence type="ECO:0000313" key="2">
    <source>
        <dbReference type="Proteomes" id="UP000824881"/>
    </source>
</evidence>
<organism evidence="1 2">
    <name type="scientific">Pleurotus cornucopiae</name>
    <name type="common">Cornucopia mushroom</name>
    <dbReference type="NCBI Taxonomy" id="5321"/>
    <lineage>
        <taxon>Eukaryota</taxon>
        <taxon>Fungi</taxon>
        <taxon>Dikarya</taxon>
        <taxon>Basidiomycota</taxon>
        <taxon>Agaricomycotina</taxon>
        <taxon>Agaricomycetes</taxon>
        <taxon>Agaricomycetidae</taxon>
        <taxon>Agaricales</taxon>
        <taxon>Pleurotineae</taxon>
        <taxon>Pleurotaceae</taxon>
        <taxon>Pleurotus</taxon>
    </lineage>
</organism>
<dbReference type="EMBL" id="WQMT02000008">
    <property type="protein sequence ID" value="KAG9219964.1"/>
    <property type="molecule type" value="Genomic_DNA"/>
</dbReference>
<keyword evidence="2" id="KW-1185">Reference proteome</keyword>
<proteinExistence type="predicted"/>